<organism evidence="9 10">
    <name type="scientific">Candidatus Sodalis endolongispinus</name>
    <dbReference type="NCBI Taxonomy" id="2812662"/>
    <lineage>
        <taxon>Bacteria</taxon>
        <taxon>Pseudomonadati</taxon>
        <taxon>Pseudomonadota</taxon>
        <taxon>Gammaproteobacteria</taxon>
        <taxon>Enterobacterales</taxon>
        <taxon>Bruguierivoracaceae</taxon>
        <taxon>Sodalis</taxon>
    </lineage>
</organism>
<evidence type="ECO:0000256" key="6">
    <source>
        <dbReference type="ARBA" id="ARBA00023136"/>
    </source>
</evidence>
<evidence type="ECO:0000259" key="8">
    <source>
        <dbReference type="Pfam" id="PF00535"/>
    </source>
</evidence>
<keyword evidence="6 7" id="KW-0472">Membrane</keyword>
<dbReference type="Pfam" id="PF00535">
    <property type="entry name" value="Glycos_transf_2"/>
    <property type="match status" value="1"/>
</dbReference>
<keyword evidence="2" id="KW-0328">Glycosyltransferase</keyword>
<dbReference type="InterPro" id="IPR001173">
    <property type="entry name" value="Glyco_trans_2-like"/>
</dbReference>
<dbReference type="EMBL" id="JAFJYC010000001">
    <property type="protein sequence ID" value="MBT9431599.1"/>
    <property type="molecule type" value="Genomic_DNA"/>
</dbReference>
<dbReference type="Proteomes" id="UP000811282">
    <property type="component" value="Unassembled WGS sequence"/>
</dbReference>
<dbReference type="InterPro" id="IPR029044">
    <property type="entry name" value="Nucleotide-diphossugar_trans"/>
</dbReference>
<keyword evidence="4 7" id="KW-0812">Transmembrane</keyword>
<dbReference type="CDD" id="cd04187">
    <property type="entry name" value="DPM1_like_bac"/>
    <property type="match status" value="1"/>
</dbReference>
<evidence type="ECO:0000256" key="2">
    <source>
        <dbReference type="ARBA" id="ARBA00022676"/>
    </source>
</evidence>
<comment type="caution">
    <text evidence="9">The sequence shown here is derived from an EMBL/GenBank/DDBJ whole genome shotgun (WGS) entry which is preliminary data.</text>
</comment>
<gene>
    <name evidence="9" type="ORF">JZM24_04505</name>
</gene>
<name>A0ABS5Y9D3_9GAMM</name>
<protein>
    <submittedName>
        <fullName evidence="9">Glycosyltransferase family 2 protein</fullName>
    </submittedName>
</protein>
<dbReference type="PANTHER" id="PTHR48090">
    <property type="entry name" value="UNDECAPRENYL-PHOSPHATE 4-DEOXY-4-FORMAMIDO-L-ARABINOSE TRANSFERASE-RELATED"/>
    <property type="match status" value="1"/>
</dbReference>
<evidence type="ECO:0000256" key="4">
    <source>
        <dbReference type="ARBA" id="ARBA00022692"/>
    </source>
</evidence>
<keyword evidence="5 7" id="KW-1133">Transmembrane helix</keyword>
<dbReference type="Gene3D" id="3.90.550.10">
    <property type="entry name" value="Spore Coat Polysaccharide Biosynthesis Protein SpsA, Chain A"/>
    <property type="match status" value="1"/>
</dbReference>
<feature type="transmembrane region" description="Helical" evidence="7">
    <location>
        <begin position="243"/>
        <end position="264"/>
    </location>
</feature>
<accession>A0ABS5Y9D3</accession>
<reference evidence="9 10" key="1">
    <citation type="journal article" date="2021" name="Genome Biol. Evol.">
        <title>The evolution of interdependence in a four-way mealybug symbiosis.</title>
        <authorList>
            <person name="Garber A.I."/>
            <person name="Kupper M."/>
            <person name="Laetsch D.R."/>
            <person name="Weldon S.R."/>
            <person name="Ladinsky M.S."/>
            <person name="Bjorkman P.J."/>
            <person name="McCutcheon J.P."/>
        </authorList>
    </citation>
    <scope>NUCLEOTIDE SEQUENCE [LARGE SCALE GENOMIC DNA]</scope>
    <source>
        <strain evidence="9">SOD</strain>
    </source>
</reference>
<evidence type="ECO:0000256" key="7">
    <source>
        <dbReference type="SAM" id="Phobius"/>
    </source>
</evidence>
<evidence type="ECO:0000256" key="1">
    <source>
        <dbReference type="ARBA" id="ARBA00004141"/>
    </source>
</evidence>
<comment type="subcellular location">
    <subcellularLocation>
        <location evidence="1">Membrane</location>
        <topology evidence="1">Multi-pass membrane protein</topology>
    </subcellularLocation>
</comment>
<evidence type="ECO:0000313" key="10">
    <source>
        <dbReference type="Proteomes" id="UP000811282"/>
    </source>
</evidence>
<sequence>MGYEMNVSNLPLIAIVVPCYNEEAAFPFCLNSLMEVVEKLQRSNKIRQGSHLLFVDDGSLDNTWQLISSAAANNKGVHGLKLSRNFGHQAALLAGLSHADADVVISIDADLQDDTNCIELMIDCYLKGNDVVYGVRSRRDTDSWFKRTSATLFYRVMAAMGVEQIHDHADFRLLSRRALKALLSLKEKNIYLRGMVPLIGFHSAKVFYSRAERIAGDTHYPLAKMISLAVRGITSSSIYPLRIIFHTGFIICLLSAVMIIYTLYQKISGHTVAGWASISLAILFFGGVQLLCLGVVGEYIGKIYTEVKNRPLFFIENEINAGSVSNTDATAQAVSATPMTYDTSKKTGK</sequence>
<proteinExistence type="predicted"/>
<evidence type="ECO:0000256" key="3">
    <source>
        <dbReference type="ARBA" id="ARBA00022679"/>
    </source>
</evidence>
<keyword evidence="3" id="KW-0808">Transferase</keyword>
<evidence type="ECO:0000313" key="9">
    <source>
        <dbReference type="EMBL" id="MBT9431599.1"/>
    </source>
</evidence>
<feature type="transmembrane region" description="Helical" evidence="7">
    <location>
        <begin position="276"/>
        <end position="300"/>
    </location>
</feature>
<feature type="domain" description="Glycosyltransferase 2-like" evidence="8">
    <location>
        <begin position="15"/>
        <end position="182"/>
    </location>
</feature>
<dbReference type="SUPFAM" id="SSF53448">
    <property type="entry name" value="Nucleotide-diphospho-sugar transferases"/>
    <property type="match status" value="1"/>
</dbReference>
<keyword evidence="10" id="KW-1185">Reference proteome</keyword>
<dbReference type="InterPro" id="IPR050256">
    <property type="entry name" value="Glycosyltransferase_2"/>
</dbReference>
<dbReference type="PANTHER" id="PTHR48090:SF1">
    <property type="entry name" value="PROPHAGE BACTOPRENOL GLUCOSYL TRANSFERASE HOMOLOG"/>
    <property type="match status" value="1"/>
</dbReference>
<evidence type="ECO:0000256" key="5">
    <source>
        <dbReference type="ARBA" id="ARBA00022989"/>
    </source>
</evidence>